<dbReference type="PRINTS" id="PR00367">
    <property type="entry name" value="ETHRSPELEMNT"/>
</dbReference>
<evidence type="ECO:0000256" key="4">
    <source>
        <dbReference type="ARBA" id="ARBA00023163"/>
    </source>
</evidence>
<feature type="region of interest" description="Disordered" evidence="6">
    <location>
        <begin position="346"/>
        <end position="416"/>
    </location>
</feature>
<evidence type="ECO:0000256" key="6">
    <source>
        <dbReference type="SAM" id="MobiDB-lite"/>
    </source>
</evidence>
<feature type="region of interest" description="Disordered" evidence="6">
    <location>
        <begin position="114"/>
        <end position="140"/>
    </location>
</feature>
<dbReference type="InterPro" id="IPR044808">
    <property type="entry name" value="ERF_plant"/>
</dbReference>
<dbReference type="InterPro" id="IPR001471">
    <property type="entry name" value="AP2/ERF_dom"/>
</dbReference>
<reference evidence="8 9" key="1">
    <citation type="journal article" date="2024" name="Plant J.">
        <title>Genome sequences and population genomics reveal climatic adaptation and genomic divergence between two closely related sweetgum species.</title>
        <authorList>
            <person name="Xu W.Q."/>
            <person name="Ren C.Q."/>
            <person name="Zhang X.Y."/>
            <person name="Comes H.P."/>
            <person name="Liu X.H."/>
            <person name="Li Y.G."/>
            <person name="Kettle C.J."/>
            <person name="Jalonen R."/>
            <person name="Gaisberger H."/>
            <person name="Ma Y.Z."/>
            <person name="Qiu Y.X."/>
        </authorList>
    </citation>
    <scope>NUCLEOTIDE SEQUENCE [LARGE SCALE GENOMIC DNA]</scope>
    <source>
        <strain evidence="8">Hangzhou</strain>
    </source>
</reference>
<feature type="domain" description="AP2/ERF" evidence="7">
    <location>
        <begin position="202"/>
        <end position="259"/>
    </location>
</feature>
<dbReference type="EMBL" id="JBBPBK010000013">
    <property type="protein sequence ID" value="KAK9272057.1"/>
    <property type="molecule type" value="Genomic_DNA"/>
</dbReference>
<evidence type="ECO:0000256" key="5">
    <source>
        <dbReference type="ARBA" id="ARBA00023242"/>
    </source>
</evidence>
<dbReference type="GO" id="GO:0003677">
    <property type="term" value="F:DNA binding"/>
    <property type="evidence" value="ECO:0007669"/>
    <property type="project" value="UniProtKB-KW"/>
</dbReference>
<dbReference type="InterPro" id="IPR016177">
    <property type="entry name" value="DNA-bd_dom_sf"/>
</dbReference>
<feature type="compositionally biased region" description="Pro residues" evidence="6">
    <location>
        <begin position="369"/>
        <end position="387"/>
    </location>
</feature>
<dbReference type="SUPFAM" id="SSF54171">
    <property type="entry name" value="DNA-binding domain"/>
    <property type="match status" value="1"/>
</dbReference>
<dbReference type="PANTHER" id="PTHR31190:SF473">
    <property type="entry name" value="OS05G0437100 PROTEIN"/>
    <property type="match status" value="1"/>
</dbReference>
<dbReference type="Gene3D" id="3.30.730.10">
    <property type="entry name" value="AP2/ERF domain"/>
    <property type="match status" value="1"/>
</dbReference>
<dbReference type="GO" id="GO:0003700">
    <property type="term" value="F:DNA-binding transcription factor activity"/>
    <property type="evidence" value="ECO:0007669"/>
    <property type="project" value="InterPro"/>
</dbReference>
<dbReference type="PANTHER" id="PTHR31190">
    <property type="entry name" value="DNA-BINDING DOMAIN"/>
    <property type="match status" value="1"/>
</dbReference>
<evidence type="ECO:0000313" key="9">
    <source>
        <dbReference type="Proteomes" id="UP001415857"/>
    </source>
</evidence>
<evidence type="ECO:0000313" key="8">
    <source>
        <dbReference type="EMBL" id="KAK9272057.1"/>
    </source>
</evidence>
<proteinExistence type="predicted"/>
<name>A0AAP0NEW5_LIQFO</name>
<dbReference type="PROSITE" id="PS51032">
    <property type="entry name" value="AP2_ERF"/>
    <property type="match status" value="1"/>
</dbReference>
<protein>
    <recommendedName>
        <fullName evidence="7">AP2/ERF domain-containing protein</fullName>
    </recommendedName>
</protein>
<dbReference type="Proteomes" id="UP001415857">
    <property type="component" value="Unassembled WGS sequence"/>
</dbReference>
<feature type="compositionally biased region" description="Low complexity" evidence="6">
    <location>
        <begin position="346"/>
        <end position="368"/>
    </location>
</feature>
<sequence length="416" mass="45559">MWGLNVANQRDSSGYVRFPRSSNDDRDTHNEGFFQQLLESQQRETSTMGHQQHAMFLGDVREREREREREISAMVLALTRVVSGEANGEEGLVYDHQPNDIDGSASAATSNIASSYSWDGHGQKRGRGADESSTGGQSSESAAAKICRAFGDFSHGGSSSSSVEVAESSSMRMANNTTRQTTAFTPTYDNNREAYAEEPRRKYRGVRQRPWGKWAAEIRDPVKAARVWLGTFDTAEAAARAYDEAALRFRGNKAKLNFPEFVTLRPSSSGSPATQLTISDSPTTLSHIPTSTQPIVHNSQALHHMHSSEVSTDYLNLYPQLLLNSTDYQRQQMILLDQMLLSPSLASPFQSSSSSSSSLATTSVSSSSPSPPPQPPPSFPPFFPAPPQVQRRPGSSQSNQADFPGSLWSDSGHYPS</sequence>
<keyword evidence="5" id="KW-0539">Nucleus</keyword>
<feature type="compositionally biased region" description="Polar residues" evidence="6">
    <location>
        <begin position="131"/>
        <end position="140"/>
    </location>
</feature>
<evidence type="ECO:0000256" key="2">
    <source>
        <dbReference type="ARBA" id="ARBA00023015"/>
    </source>
</evidence>
<dbReference type="GO" id="GO:0005634">
    <property type="term" value="C:nucleus"/>
    <property type="evidence" value="ECO:0007669"/>
    <property type="project" value="UniProtKB-SubCell"/>
</dbReference>
<evidence type="ECO:0000256" key="3">
    <source>
        <dbReference type="ARBA" id="ARBA00023125"/>
    </source>
</evidence>
<dbReference type="GO" id="GO:0009873">
    <property type="term" value="P:ethylene-activated signaling pathway"/>
    <property type="evidence" value="ECO:0007669"/>
    <property type="project" value="InterPro"/>
</dbReference>
<keyword evidence="3" id="KW-0238">DNA-binding</keyword>
<comment type="caution">
    <text evidence="8">The sequence shown here is derived from an EMBL/GenBank/DDBJ whole genome shotgun (WGS) entry which is preliminary data.</text>
</comment>
<dbReference type="CDD" id="cd00018">
    <property type="entry name" value="AP2"/>
    <property type="match status" value="1"/>
</dbReference>
<organism evidence="8 9">
    <name type="scientific">Liquidambar formosana</name>
    <name type="common">Formosan gum</name>
    <dbReference type="NCBI Taxonomy" id="63359"/>
    <lineage>
        <taxon>Eukaryota</taxon>
        <taxon>Viridiplantae</taxon>
        <taxon>Streptophyta</taxon>
        <taxon>Embryophyta</taxon>
        <taxon>Tracheophyta</taxon>
        <taxon>Spermatophyta</taxon>
        <taxon>Magnoliopsida</taxon>
        <taxon>eudicotyledons</taxon>
        <taxon>Gunneridae</taxon>
        <taxon>Pentapetalae</taxon>
        <taxon>Saxifragales</taxon>
        <taxon>Altingiaceae</taxon>
        <taxon>Liquidambar</taxon>
    </lineage>
</organism>
<gene>
    <name evidence="8" type="ORF">L1049_002426</name>
</gene>
<evidence type="ECO:0000259" key="7">
    <source>
        <dbReference type="PROSITE" id="PS51032"/>
    </source>
</evidence>
<dbReference type="AlphaFoldDB" id="A0AAP0NEW5"/>
<feature type="region of interest" description="Disordered" evidence="6">
    <location>
        <begin position="269"/>
        <end position="290"/>
    </location>
</feature>
<keyword evidence="2" id="KW-0805">Transcription regulation</keyword>
<keyword evidence="4" id="KW-0804">Transcription</keyword>
<evidence type="ECO:0000256" key="1">
    <source>
        <dbReference type="ARBA" id="ARBA00004123"/>
    </source>
</evidence>
<dbReference type="Pfam" id="PF00847">
    <property type="entry name" value="AP2"/>
    <property type="match status" value="1"/>
</dbReference>
<dbReference type="SMART" id="SM00380">
    <property type="entry name" value="AP2"/>
    <property type="match status" value="1"/>
</dbReference>
<dbReference type="InterPro" id="IPR036955">
    <property type="entry name" value="AP2/ERF_dom_sf"/>
</dbReference>
<comment type="subcellular location">
    <subcellularLocation>
        <location evidence="1">Nucleus</location>
    </subcellularLocation>
</comment>
<keyword evidence="9" id="KW-1185">Reference proteome</keyword>
<dbReference type="FunFam" id="3.30.730.10:FF:000001">
    <property type="entry name" value="Ethylene-responsive transcription factor 2"/>
    <property type="match status" value="1"/>
</dbReference>
<accession>A0AAP0NEW5</accession>